<feature type="transmembrane region" description="Helical" evidence="8">
    <location>
        <begin position="87"/>
        <end position="108"/>
    </location>
</feature>
<keyword evidence="3" id="KW-0328">Glycosyltransferase</keyword>
<organism evidence="10 11">
    <name type="scientific">Nitrospina gracilis (strain 3/211)</name>
    <dbReference type="NCBI Taxonomy" id="1266370"/>
    <lineage>
        <taxon>Bacteria</taxon>
        <taxon>Pseudomonadati</taxon>
        <taxon>Nitrospinota/Tectimicrobiota group</taxon>
        <taxon>Nitrospinota</taxon>
        <taxon>Nitrospinia</taxon>
        <taxon>Nitrospinales</taxon>
        <taxon>Nitrospinaceae</taxon>
        <taxon>Nitrospina</taxon>
    </lineage>
</organism>
<dbReference type="InParanoid" id="M1YXP1"/>
<dbReference type="HOGENOM" id="CLU_833751_0_0_0"/>
<evidence type="ECO:0000256" key="1">
    <source>
        <dbReference type="ARBA" id="ARBA00004651"/>
    </source>
</evidence>
<protein>
    <recommendedName>
        <fullName evidence="9">Glycosyltransferase RgtA/B/C/D-like domain-containing protein</fullName>
    </recommendedName>
</protein>
<dbReference type="Pfam" id="PF13231">
    <property type="entry name" value="PMT_2"/>
    <property type="match status" value="1"/>
</dbReference>
<feature type="transmembrane region" description="Helical" evidence="8">
    <location>
        <begin position="115"/>
        <end position="132"/>
    </location>
</feature>
<keyword evidence="7 8" id="KW-0472">Membrane</keyword>
<comment type="caution">
    <text evidence="10">The sequence shown here is derived from an EMBL/GenBank/DDBJ whole genome shotgun (WGS) entry which is preliminary data.</text>
</comment>
<evidence type="ECO:0000256" key="4">
    <source>
        <dbReference type="ARBA" id="ARBA00022679"/>
    </source>
</evidence>
<sequence>MQTQTPSPSHRRKQALALALLTLLYAWTRLFALTRLPIFSDEAIYIHWAQIILSDPTQILVSMTDGKPPLFMWLNAMTLAWFNDPLVAGRVVSVLAGWAAMLGVFFIGRDLFSPRAGVASALLYVLLPYTLFFDRLALVDGLLTALGVWSLRWAFHIVHETRDSKKAFRVLGVLWGLMLWTKASAVLWIVIPVLMFFMWGAHKRTGFWMQMGVAVSIPLLMNAVIYYLAPPVRMPGRLPFLHHLAYFIPLEELIRFPFLIWIRNLWITHEFFATYLTWPVALLLLMGLVKLIQKKGKAEMALWSWLVLPGLMIVLVAQGFFSRYFYRWFRRRR</sequence>
<dbReference type="PANTHER" id="PTHR33908:SF11">
    <property type="entry name" value="MEMBRANE PROTEIN"/>
    <property type="match status" value="1"/>
</dbReference>
<evidence type="ECO:0000259" key="9">
    <source>
        <dbReference type="Pfam" id="PF13231"/>
    </source>
</evidence>
<proteinExistence type="predicted"/>
<keyword evidence="6 8" id="KW-1133">Transmembrane helix</keyword>
<keyword evidence="4" id="KW-0808">Transferase</keyword>
<accession>M1YXP1</accession>
<dbReference type="GO" id="GO:0016763">
    <property type="term" value="F:pentosyltransferase activity"/>
    <property type="evidence" value="ECO:0007669"/>
    <property type="project" value="TreeGrafter"/>
</dbReference>
<keyword evidence="2" id="KW-1003">Cell membrane</keyword>
<keyword evidence="11" id="KW-1185">Reference proteome</keyword>
<evidence type="ECO:0000256" key="2">
    <source>
        <dbReference type="ARBA" id="ARBA00022475"/>
    </source>
</evidence>
<dbReference type="GO" id="GO:0009103">
    <property type="term" value="P:lipopolysaccharide biosynthetic process"/>
    <property type="evidence" value="ECO:0007669"/>
    <property type="project" value="UniProtKB-ARBA"/>
</dbReference>
<feature type="transmembrane region" description="Helical" evidence="8">
    <location>
        <begin position="170"/>
        <end position="201"/>
    </location>
</feature>
<feature type="transmembrane region" description="Helical" evidence="8">
    <location>
        <begin position="301"/>
        <end position="321"/>
    </location>
</feature>
<evidence type="ECO:0000256" key="7">
    <source>
        <dbReference type="ARBA" id="ARBA00023136"/>
    </source>
</evidence>
<feature type="transmembrane region" description="Helical" evidence="8">
    <location>
        <begin position="272"/>
        <end position="289"/>
    </location>
</feature>
<gene>
    <name evidence="10" type="ORF">NITGR_220009</name>
</gene>
<evidence type="ECO:0000256" key="8">
    <source>
        <dbReference type="SAM" id="Phobius"/>
    </source>
</evidence>
<comment type="subcellular location">
    <subcellularLocation>
        <location evidence="1">Cell membrane</location>
        <topology evidence="1">Multi-pass membrane protein</topology>
    </subcellularLocation>
</comment>
<feature type="transmembrane region" description="Helical" evidence="8">
    <location>
        <begin position="138"/>
        <end position="158"/>
    </location>
</feature>
<evidence type="ECO:0000256" key="6">
    <source>
        <dbReference type="ARBA" id="ARBA00022989"/>
    </source>
</evidence>
<feature type="domain" description="Glycosyltransferase RgtA/B/C/D-like" evidence="9">
    <location>
        <begin position="67"/>
        <end position="221"/>
    </location>
</feature>
<dbReference type="GO" id="GO:0005886">
    <property type="term" value="C:plasma membrane"/>
    <property type="evidence" value="ECO:0007669"/>
    <property type="project" value="UniProtKB-SubCell"/>
</dbReference>
<feature type="transmembrane region" description="Helical" evidence="8">
    <location>
        <begin position="207"/>
        <end position="228"/>
    </location>
</feature>
<evidence type="ECO:0000313" key="11">
    <source>
        <dbReference type="Proteomes" id="UP000011704"/>
    </source>
</evidence>
<name>M1YXP1_NITG3</name>
<dbReference type="OrthoDB" id="9792789at2"/>
<dbReference type="InterPro" id="IPR050297">
    <property type="entry name" value="LipidA_mod_glycosyltrf_83"/>
</dbReference>
<dbReference type="Proteomes" id="UP000011704">
    <property type="component" value="Unassembled WGS sequence"/>
</dbReference>
<dbReference type="EMBL" id="CAQJ01000025">
    <property type="protein sequence ID" value="CCQ90053.1"/>
    <property type="molecule type" value="Genomic_DNA"/>
</dbReference>
<evidence type="ECO:0000256" key="3">
    <source>
        <dbReference type="ARBA" id="ARBA00022676"/>
    </source>
</evidence>
<evidence type="ECO:0000256" key="5">
    <source>
        <dbReference type="ARBA" id="ARBA00022692"/>
    </source>
</evidence>
<dbReference type="STRING" id="1266370.NITGR_220009"/>
<reference evidence="10 11" key="1">
    <citation type="journal article" date="2013" name="Front. Microbiol.">
        <title>The genome of Nitrospina gracilis illuminates the metabolism and evolution of the major marine nitrite oxidizer.</title>
        <authorList>
            <person name="Luecker S."/>
            <person name="Nowka B."/>
            <person name="Rattei T."/>
            <person name="Spieck E."/>
            <person name="and Daims H."/>
        </authorList>
    </citation>
    <scope>NUCLEOTIDE SEQUENCE [LARGE SCALE GENOMIC DNA]</scope>
    <source>
        <strain evidence="10 11">3/211</strain>
    </source>
</reference>
<dbReference type="InterPro" id="IPR038731">
    <property type="entry name" value="RgtA/B/C-like"/>
</dbReference>
<evidence type="ECO:0000313" key="10">
    <source>
        <dbReference type="EMBL" id="CCQ90053.1"/>
    </source>
</evidence>
<dbReference type="AlphaFoldDB" id="M1YXP1"/>
<dbReference type="RefSeq" id="WP_005007157.1">
    <property type="nucleotide sequence ID" value="NZ_HG422173.1"/>
</dbReference>
<dbReference type="PANTHER" id="PTHR33908">
    <property type="entry name" value="MANNOSYLTRANSFERASE YKCB-RELATED"/>
    <property type="match status" value="1"/>
</dbReference>
<keyword evidence="5 8" id="KW-0812">Transmembrane</keyword>